<feature type="chain" id="PRO_5039010289" evidence="1">
    <location>
        <begin position="21"/>
        <end position="121"/>
    </location>
</feature>
<accession>A0A1E7XJ38</accession>
<evidence type="ECO:0000313" key="3">
    <source>
        <dbReference type="Proteomes" id="UP000177010"/>
    </source>
</evidence>
<reference evidence="2 3" key="1">
    <citation type="submission" date="2016-09" db="EMBL/GenBank/DDBJ databases">
        <title>Genome Sequence of Lactobacillus sunkii Strain CG01.</title>
        <authorList>
            <person name="Poehlein A."/>
            <person name="Gabris C."/>
            <person name="Bengelsdorf F.R."/>
            <person name="Duerre P."/>
            <person name="Daniel R."/>
        </authorList>
    </citation>
    <scope>NUCLEOTIDE SEQUENCE [LARGE SCALE GENOMIC DNA]</scope>
    <source>
        <strain evidence="2 3">CG_D</strain>
    </source>
</reference>
<evidence type="ECO:0000313" key="2">
    <source>
        <dbReference type="EMBL" id="OFA13116.1"/>
    </source>
</evidence>
<comment type="caution">
    <text evidence="2">The sequence shown here is derived from an EMBL/GenBank/DDBJ whole genome shotgun (WGS) entry which is preliminary data.</text>
</comment>
<organism evidence="2 3">
    <name type="scientific">Lentilactobacillus sunkii</name>
    <dbReference type="NCBI Taxonomy" id="481719"/>
    <lineage>
        <taxon>Bacteria</taxon>
        <taxon>Bacillati</taxon>
        <taxon>Bacillota</taxon>
        <taxon>Bacilli</taxon>
        <taxon>Lactobacillales</taxon>
        <taxon>Lactobacillaceae</taxon>
        <taxon>Lentilactobacillus</taxon>
    </lineage>
</organism>
<dbReference type="EMBL" id="MIQE01000002">
    <property type="protein sequence ID" value="OFA13116.1"/>
    <property type="molecule type" value="Genomic_DNA"/>
</dbReference>
<dbReference type="RefSeq" id="WP_070366896.1">
    <property type="nucleotide sequence ID" value="NZ_JAZHVW010000013.1"/>
</dbReference>
<dbReference type="AlphaFoldDB" id="A0A1E7XJ38"/>
<name>A0A1E7XJ38_9LACO</name>
<gene>
    <name evidence="2" type="ORF">LASUN_01150</name>
</gene>
<keyword evidence="1" id="KW-0732">Signal</keyword>
<evidence type="ECO:0000256" key="1">
    <source>
        <dbReference type="SAM" id="SignalP"/>
    </source>
</evidence>
<sequence length="121" mass="14011">MRFKKTLLFVASLVMFGTIAGPSVTANAKKIVGMPRSFRHVWYRGHERMKITKYRVVFGSRSHWYKYSKVTFKYVFLTGHRALPDIPNGVGVEPYTLAHGHMYYGLPMSKGGDGTFYRYHR</sequence>
<feature type="signal peptide" evidence="1">
    <location>
        <begin position="1"/>
        <end position="20"/>
    </location>
</feature>
<proteinExistence type="predicted"/>
<protein>
    <submittedName>
        <fullName evidence="2">Uncharacterized protein</fullName>
    </submittedName>
</protein>
<dbReference type="STRING" id="481719.LASUN_01150"/>
<dbReference type="Proteomes" id="UP000177010">
    <property type="component" value="Unassembled WGS sequence"/>
</dbReference>